<reference evidence="9 10" key="1">
    <citation type="submission" date="2019-08" db="EMBL/GenBank/DDBJ databases">
        <title>Arthrobacter sp. nov., isolated from plateau pika and Tibetan wild ass.</title>
        <authorList>
            <person name="Ge Y."/>
        </authorList>
    </citation>
    <scope>NUCLEOTIDE SEQUENCE [LARGE SCALE GENOMIC DNA]</scope>
    <source>
        <strain evidence="9 10">785</strain>
    </source>
</reference>
<organism evidence="9 10">
    <name type="scientific">Arthrobacter yangruifuii</name>
    <dbReference type="NCBI Taxonomy" id="2606616"/>
    <lineage>
        <taxon>Bacteria</taxon>
        <taxon>Bacillati</taxon>
        <taxon>Actinomycetota</taxon>
        <taxon>Actinomycetes</taxon>
        <taxon>Micrococcales</taxon>
        <taxon>Micrococcaceae</taxon>
        <taxon>Arthrobacter</taxon>
    </lineage>
</organism>
<evidence type="ECO:0000256" key="3">
    <source>
        <dbReference type="ARBA" id="ARBA00022475"/>
    </source>
</evidence>
<dbReference type="GO" id="GO:0005886">
    <property type="term" value="C:plasma membrane"/>
    <property type="evidence" value="ECO:0007669"/>
    <property type="project" value="UniProtKB-SubCell"/>
</dbReference>
<evidence type="ECO:0000256" key="1">
    <source>
        <dbReference type="ARBA" id="ARBA00004651"/>
    </source>
</evidence>
<dbReference type="CDD" id="cd06261">
    <property type="entry name" value="TM_PBP2"/>
    <property type="match status" value="1"/>
</dbReference>
<evidence type="ECO:0000313" key="9">
    <source>
        <dbReference type="EMBL" id="KAD3633143.1"/>
    </source>
</evidence>
<keyword evidence="3" id="KW-1003">Cell membrane</keyword>
<feature type="transmembrane region" description="Helical" evidence="7">
    <location>
        <begin position="253"/>
        <end position="276"/>
    </location>
</feature>
<evidence type="ECO:0000256" key="7">
    <source>
        <dbReference type="RuleBase" id="RU363032"/>
    </source>
</evidence>
<protein>
    <submittedName>
        <fullName evidence="9">ABC transporter permease subunit</fullName>
    </submittedName>
</protein>
<evidence type="ECO:0000256" key="6">
    <source>
        <dbReference type="ARBA" id="ARBA00023136"/>
    </source>
</evidence>
<evidence type="ECO:0000256" key="5">
    <source>
        <dbReference type="ARBA" id="ARBA00022989"/>
    </source>
</evidence>
<feature type="transmembrane region" description="Helical" evidence="7">
    <location>
        <begin position="210"/>
        <end position="233"/>
    </location>
</feature>
<evidence type="ECO:0000313" key="10">
    <source>
        <dbReference type="Proteomes" id="UP000326852"/>
    </source>
</evidence>
<dbReference type="PANTHER" id="PTHR32243">
    <property type="entry name" value="MALTOSE TRANSPORT SYSTEM PERMEASE-RELATED"/>
    <property type="match status" value="1"/>
</dbReference>
<name>A0A5N6MIA0_9MICC</name>
<dbReference type="SUPFAM" id="SSF161098">
    <property type="entry name" value="MetI-like"/>
    <property type="match status" value="1"/>
</dbReference>
<dbReference type="Proteomes" id="UP000326852">
    <property type="component" value="Unassembled WGS sequence"/>
</dbReference>
<feature type="transmembrane region" description="Helical" evidence="7">
    <location>
        <begin position="89"/>
        <end position="108"/>
    </location>
</feature>
<keyword evidence="5 7" id="KW-1133">Transmembrane helix</keyword>
<dbReference type="PROSITE" id="PS50928">
    <property type="entry name" value="ABC_TM1"/>
    <property type="match status" value="1"/>
</dbReference>
<keyword evidence="10" id="KW-1185">Reference proteome</keyword>
<comment type="subcellular location">
    <subcellularLocation>
        <location evidence="1 7">Cell membrane</location>
        <topology evidence="1 7">Multi-pass membrane protein</topology>
    </subcellularLocation>
</comment>
<evidence type="ECO:0000256" key="2">
    <source>
        <dbReference type="ARBA" id="ARBA00022448"/>
    </source>
</evidence>
<keyword evidence="4 7" id="KW-0812">Transmembrane</keyword>
<keyword evidence="2 7" id="KW-0813">Transport</keyword>
<sequence>MAAVVTAASAQATAKGAGRGAGRTRSARAANIVLVLLAACFLLPLSWLLAASVNADATYELAVPATLTLENFRAIMTAEQTFIPLLNSFILAVGSALVTVIAAVLAAYPLSRYQMRFKRPFMYTVLFGTCLPITAIMVPVYSLFVQLNLLDSLAGTIFFMGATFLPIAIWMTKNFMDSVPVSLEEAAWIDGASSMKALLYVVLPLMRPGLAVVFIFVFLEAWGNFFVPFILLFSPDNQPAAVSIFRFFDEYGGVAYGELAAFSVLYSLPVIVLYIVSRALGGSFALSGAMKG</sequence>
<dbReference type="AlphaFoldDB" id="A0A5N6MIA0"/>
<keyword evidence="6 7" id="KW-0472">Membrane</keyword>
<comment type="similarity">
    <text evidence="7">Belongs to the binding-protein-dependent transport system permease family.</text>
</comment>
<dbReference type="Pfam" id="PF00528">
    <property type="entry name" value="BPD_transp_1"/>
    <property type="match status" value="1"/>
</dbReference>
<dbReference type="GO" id="GO:0055085">
    <property type="term" value="P:transmembrane transport"/>
    <property type="evidence" value="ECO:0007669"/>
    <property type="project" value="InterPro"/>
</dbReference>
<accession>A0A5N6MIA0</accession>
<gene>
    <name evidence="9" type="ORF">GD627_09970</name>
</gene>
<dbReference type="PANTHER" id="PTHR32243:SF18">
    <property type="entry name" value="INNER MEMBRANE ABC TRANSPORTER PERMEASE PROTEIN YCJP"/>
    <property type="match status" value="1"/>
</dbReference>
<feature type="transmembrane region" description="Helical" evidence="7">
    <location>
        <begin position="29"/>
        <end position="50"/>
    </location>
</feature>
<comment type="caution">
    <text evidence="9">The sequence shown here is derived from an EMBL/GenBank/DDBJ whole genome shotgun (WGS) entry which is preliminary data.</text>
</comment>
<dbReference type="InterPro" id="IPR035906">
    <property type="entry name" value="MetI-like_sf"/>
</dbReference>
<feature type="transmembrane region" description="Helical" evidence="7">
    <location>
        <begin position="153"/>
        <end position="172"/>
    </location>
</feature>
<dbReference type="Gene3D" id="1.10.3720.10">
    <property type="entry name" value="MetI-like"/>
    <property type="match status" value="1"/>
</dbReference>
<dbReference type="InterPro" id="IPR000515">
    <property type="entry name" value="MetI-like"/>
</dbReference>
<dbReference type="InterPro" id="IPR050901">
    <property type="entry name" value="BP-dep_ABC_trans_perm"/>
</dbReference>
<feature type="domain" description="ABC transmembrane type-1" evidence="8">
    <location>
        <begin position="85"/>
        <end position="277"/>
    </location>
</feature>
<proteinExistence type="inferred from homology"/>
<dbReference type="EMBL" id="VTFX01000004">
    <property type="protein sequence ID" value="KAD3633143.1"/>
    <property type="molecule type" value="Genomic_DNA"/>
</dbReference>
<evidence type="ECO:0000259" key="8">
    <source>
        <dbReference type="PROSITE" id="PS50928"/>
    </source>
</evidence>
<evidence type="ECO:0000256" key="4">
    <source>
        <dbReference type="ARBA" id="ARBA00022692"/>
    </source>
</evidence>
<feature type="transmembrane region" description="Helical" evidence="7">
    <location>
        <begin position="120"/>
        <end position="141"/>
    </location>
</feature>
<dbReference type="RefSeq" id="WP_152272355.1">
    <property type="nucleotide sequence ID" value="NZ_VTFX01000004.1"/>
</dbReference>